<dbReference type="PRINTS" id="PR00509">
    <property type="entry name" value="PGMPMM"/>
</dbReference>
<keyword evidence="6" id="KW-0413">Isomerase</keyword>
<dbReference type="PANTHER" id="PTHR42946">
    <property type="entry name" value="PHOSPHOHEXOSE MUTASE"/>
    <property type="match status" value="1"/>
</dbReference>
<dbReference type="Pfam" id="PF02879">
    <property type="entry name" value="PGM_PMM_II"/>
    <property type="match status" value="1"/>
</dbReference>
<dbReference type="Proteomes" id="UP000183200">
    <property type="component" value="Unassembled WGS sequence"/>
</dbReference>
<dbReference type="GO" id="GO:0005975">
    <property type="term" value="P:carbohydrate metabolic process"/>
    <property type="evidence" value="ECO:0007669"/>
    <property type="project" value="InterPro"/>
</dbReference>
<feature type="domain" description="Alpha-D-phosphohexomutase alpha/beta/alpha" evidence="9">
    <location>
        <begin position="36"/>
        <end position="168"/>
    </location>
</feature>
<evidence type="ECO:0000313" key="13">
    <source>
        <dbReference type="Proteomes" id="UP000183200"/>
    </source>
</evidence>
<keyword evidence="4 7" id="KW-0479">Metal-binding</keyword>
<dbReference type="GO" id="GO:0004615">
    <property type="term" value="F:phosphomannomutase activity"/>
    <property type="evidence" value="ECO:0007669"/>
    <property type="project" value="TreeGrafter"/>
</dbReference>
<evidence type="ECO:0000259" key="10">
    <source>
        <dbReference type="Pfam" id="PF02879"/>
    </source>
</evidence>
<keyword evidence="5 7" id="KW-0460">Magnesium</keyword>
<protein>
    <submittedName>
        <fullName evidence="12">Phosphomannomutase</fullName>
    </submittedName>
</protein>
<dbReference type="GO" id="GO:0006048">
    <property type="term" value="P:UDP-N-acetylglucosamine biosynthetic process"/>
    <property type="evidence" value="ECO:0007669"/>
    <property type="project" value="TreeGrafter"/>
</dbReference>
<reference evidence="13" key="1">
    <citation type="submission" date="2016-10" db="EMBL/GenBank/DDBJ databases">
        <authorList>
            <person name="Varghese N."/>
            <person name="Submissions S."/>
        </authorList>
    </citation>
    <scope>NUCLEOTIDE SEQUENCE [LARGE SCALE GENOMIC DNA]</scope>
    <source>
        <strain evidence="13">DSM 19110</strain>
    </source>
</reference>
<evidence type="ECO:0000256" key="7">
    <source>
        <dbReference type="RuleBase" id="RU004326"/>
    </source>
</evidence>
<evidence type="ECO:0000256" key="3">
    <source>
        <dbReference type="ARBA" id="ARBA00022553"/>
    </source>
</evidence>
<dbReference type="InterPro" id="IPR016066">
    <property type="entry name" value="A-D-PHexomutase_CS"/>
</dbReference>
<feature type="domain" description="Alpha-D-phosphohexomutase alpha/beta/alpha" evidence="11">
    <location>
        <begin position="297"/>
        <end position="401"/>
    </location>
</feature>
<keyword evidence="13" id="KW-1185">Reference proteome</keyword>
<name>A0A1G9S4D4_9SPHI</name>
<dbReference type="InterPro" id="IPR050060">
    <property type="entry name" value="Phosphoglucosamine_mutase"/>
</dbReference>
<comment type="similarity">
    <text evidence="2 7">Belongs to the phosphohexose mutase family.</text>
</comment>
<dbReference type="GO" id="GO:0008966">
    <property type="term" value="F:phosphoglucosamine mutase activity"/>
    <property type="evidence" value="ECO:0007669"/>
    <property type="project" value="InterPro"/>
</dbReference>
<evidence type="ECO:0000256" key="6">
    <source>
        <dbReference type="ARBA" id="ARBA00023235"/>
    </source>
</evidence>
<dbReference type="InterPro" id="IPR036900">
    <property type="entry name" value="A-D-PHexomutase_C_sf"/>
</dbReference>
<dbReference type="InterPro" id="IPR005846">
    <property type="entry name" value="A-D-PHexomutase_a/b/a-III"/>
</dbReference>
<dbReference type="STRING" id="430522.BFS30_02455"/>
<dbReference type="FunFam" id="3.40.120.10:FF:000020">
    <property type="entry name" value="Phosphoglucosamine mutase"/>
    <property type="match status" value="1"/>
</dbReference>
<evidence type="ECO:0000259" key="9">
    <source>
        <dbReference type="Pfam" id="PF02878"/>
    </source>
</evidence>
<dbReference type="Gene3D" id="3.30.310.50">
    <property type="entry name" value="Alpha-D-phosphohexomutase, C-terminal domain"/>
    <property type="match status" value="1"/>
</dbReference>
<dbReference type="NCBIfam" id="TIGR03990">
    <property type="entry name" value="Arch_GlmM"/>
    <property type="match status" value="1"/>
</dbReference>
<dbReference type="InterPro" id="IPR016055">
    <property type="entry name" value="A-D-PHexomutase_a/b/a-I/II/III"/>
</dbReference>
<dbReference type="PROSITE" id="PS00710">
    <property type="entry name" value="PGM_PMM"/>
    <property type="match status" value="1"/>
</dbReference>
<organism evidence="12 13">
    <name type="scientific">Pedobacter steynii</name>
    <dbReference type="NCBI Taxonomy" id="430522"/>
    <lineage>
        <taxon>Bacteria</taxon>
        <taxon>Pseudomonadati</taxon>
        <taxon>Bacteroidota</taxon>
        <taxon>Sphingobacteriia</taxon>
        <taxon>Sphingobacteriales</taxon>
        <taxon>Sphingobacteriaceae</taxon>
        <taxon>Pedobacter</taxon>
    </lineage>
</organism>
<evidence type="ECO:0000256" key="1">
    <source>
        <dbReference type="ARBA" id="ARBA00001946"/>
    </source>
</evidence>
<gene>
    <name evidence="12" type="ORF">SAMN05421820_103461</name>
</gene>
<dbReference type="InterPro" id="IPR005844">
    <property type="entry name" value="A-D-PHexomutase_a/b/a-I"/>
</dbReference>
<evidence type="ECO:0000256" key="5">
    <source>
        <dbReference type="ARBA" id="ARBA00022842"/>
    </source>
</evidence>
<evidence type="ECO:0000259" key="11">
    <source>
        <dbReference type="Pfam" id="PF02880"/>
    </source>
</evidence>
<dbReference type="Pfam" id="PF02878">
    <property type="entry name" value="PGM_PMM_I"/>
    <property type="match status" value="1"/>
</dbReference>
<evidence type="ECO:0000256" key="4">
    <source>
        <dbReference type="ARBA" id="ARBA00022723"/>
    </source>
</evidence>
<sequence>MMLILRLRALKINHSVLFLLFLEKKPNNLTLIKSISGIRGTIGGIAGNGLTPIDIVKFTAAYGSWIINKTNIKKIVVGRDARISGEMVNHLVIGTLQGLGIEVVDLGLSTTPTVEIAVPLEKAGGGIILTASHNPKQWNALKLLNERGEFISDADGKELLDIAEKAEFSFADVDDLGKVTNNDTYLQKHIDAVLALPLVDVEAIRAANFKIAIDCVNSTGGIFVPALLKALGVETVYELYCTPDGHFPHNPEPLPENLTEIAKLVKEKNADLGIVVDPDVDRLAFVCEDGGMFGEEYTLVAVADYVIKNTPGNTVSNLSSTRALRDVTERAGGEYNASAVGEVNVVNQMKATNAVIGGEGNGGIIYPESHYGRDALVGIGLFLTHLAKFGKSVSLLRSSYPAYYISKNKITLTPEMDIDALLLKVQEKYKNQPTSTIDGLKIEFDKEWVHLRRSNTEPIIRIYSEAGSETVAENLASKIISDIKEILKLN</sequence>
<evidence type="ECO:0000259" key="8">
    <source>
        <dbReference type="Pfam" id="PF00408"/>
    </source>
</evidence>
<dbReference type="GO" id="GO:0000287">
    <property type="term" value="F:magnesium ion binding"/>
    <property type="evidence" value="ECO:0007669"/>
    <property type="project" value="InterPro"/>
</dbReference>
<dbReference type="InterPro" id="IPR005845">
    <property type="entry name" value="A-D-PHexomutase_a/b/a-II"/>
</dbReference>
<dbReference type="EMBL" id="FNGY01000003">
    <property type="protein sequence ID" value="SDM30336.1"/>
    <property type="molecule type" value="Genomic_DNA"/>
</dbReference>
<dbReference type="Pfam" id="PF00408">
    <property type="entry name" value="PGM_PMM_IV"/>
    <property type="match status" value="1"/>
</dbReference>
<accession>A0A1G9S4D4</accession>
<dbReference type="SUPFAM" id="SSF55957">
    <property type="entry name" value="Phosphoglucomutase, C-terminal domain"/>
    <property type="match status" value="1"/>
</dbReference>
<dbReference type="Gene3D" id="3.40.120.10">
    <property type="entry name" value="Alpha-D-Glucose-1,6-Bisphosphate, subunit A, domain 3"/>
    <property type="match status" value="3"/>
</dbReference>
<feature type="domain" description="Alpha-D-phosphohexomutase C-terminal" evidence="8">
    <location>
        <begin position="423"/>
        <end position="479"/>
    </location>
</feature>
<keyword evidence="3" id="KW-0597">Phosphoprotein</keyword>
<evidence type="ECO:0000256" key="2">
    <source>
        <dbReference type="ARBA" id="ARBA00010231"/>
    </source>
</evidence>
<evidence type="ECO:0000313" key="12">
    <source>
        <dbReference type="EMBL" id="SDM30336.1"/>
    </source>
</evidence>
<feature type="domain" description="Alpha-D-phosphohexomutase alpha/beta/alpha" evidence="10">
    <location>
        <begin position="199"/>
        <end position="290"/>
    </location>
</feature>
<dbReference type="PANTHER" id="PTHR42946:SF1">
    <property type="entry name" value="PHOSPHOGLUCOMUTASE (ALPHA-D-GLUCOSE-1,6-BISPHOSPHATE-DEPENDENT)"/>
    <property type="match status" value="1"/>
</dbReference>
<dbReference type="InterPro" id="IPR024086">
    <property type="entry name" value="GlmM_arc-type"/>
</dbReference>
<dbReference type="GO" id="GO:0009252">
    <property type="term" value="P:peptidoglycan biosynthetic process"/>
    <property type="evidence" value="ECO:0007669"/>
    <property type="project" value="TreeGrafter"/>
</dbReference>
<comment type="cofactor">
    <cofactor evidence="1">
        <name>Mg(2+)</name>
        <dbReference type="ChEBI" id="CHEBI:18420"/>
    </cofactor>
</comment>
<dbReference type="SUPFAM" id="SSF53738">
    <property type="entry name" value="Phosphoglucomutase, first 3 domains"/>
    <property type="match status" value="3"/>
</dbReference>
<dbReference type="GO" id="GO:0005829">
    <property type="term" value="C:cytosol"/>
    <property type="evidence" value="ECO:0007669"/>
    <property type="project" value="TreeGrafter"/>
</dbReference>
<dbReference type="AlphaFoldDB" id="A0A1G9S4D4"/>
<dbReference type="Pfam" id="PF02880">
    <property type="entry name" value="PGM_PMM_III"/>
    <property type="match status" value="1"/>
</dbReference>
<dbReference type="InterPro" id="IPR005841">
    <property type="entry name" value="Alpha-D-phosphohexomutase_SF"/>
</dbReference>
<dbReference type="InterPro" id="IPR005843">
    <property type="entry name" value="A-D-PHexomutase_C"/>
</dbReference>
<proteinExistence type="inferred from homology"/>